<dbReference type="GO" id="GO:0006508">
    <property type="term" value="P:proteolysis"/>
    <property type="evidence" value="ECO:0007669"/>
    <property type="project" value="InterPro"/>
</dbReference>
<dbReference type="GO" id="GO:0004185">
    <property type="term" value="F:serine-type carboxypeptidase activity"/>
    <property type="evidence" value="ECO:0000318"/>
    <property type="project" value="GO_Central"/>
</dbReference>
<evidence type="ECO:0000256" key="1">
    <source>
        <dbReference type="ARBA" id="ARBA00006096"/>
    </source>
</evidence>
<dbReference type="VEuPathDB" id="AmoebaDB:DICPUDRAFT_6688"/>
<evidence type="ECO:0000313" key="4">
    <source>
        <dbReference type="EMBL" id="EGC31406.1"/>
    </source>
</evidence>
<dbReference type="GO" id="GO:0000270">
    <property type="term" value="P:peptidoglycan metabolic process"/>
    <property type="evidence" value="ECO:0000318"/>
    <property type="project" value="GO_Central"/>
</dbReference>
<proteinExistence type="inferred from homology"/>
<keyword evidence="5" id="KW-1185">Reference proteome</keyword>
<dbReference type="KEGG" id="dpp:DICPUDRAFT_6688"/>
<dbReference type="SUPFAM" id="SSF56601">
    <property type="entry name" value="beta-lactamase/transpeptidase-like"/>
    <property type="match status" value="1"/>
</dbReference>
<reference evidence="5" key="1">
    <citation type="journal article" date="2011" name="Genome Biol.">
        <title>Comparative genomics of the social amoebae Dictyostelium discoideum and Dictyostelium purpureum.</title>
        <authorList>
            <consortium name="US DOE Joint Genome Institute (JGI-PGF)"/>
            <person name="Sucgang R."/>
            <person name="Kuo A."/>
            <person name="Tian X."/>
            <person name="Salerno W."/>
            <person name="Parikh A."/>
            <person name="Feasley C.L."/>
            <person name="Dalin E."/>
            <person name="Tu H."/>
            <person name="Huang E."/>
            <person name="Barry K."/>
            <person name="Lindquist E."/>
            <person name="Shapiro H."/>
            <person name="Bruce D."/>
            <person name="Schmutz J."/>
            <person name="Salamov A."/>
            <person name="Fey P."/>
            <person name="Gaudet P."/>
            <person name="Anjard C."/>
            <person name="Babu M.M."/>
            <person name="Basu S."/>
            <person name="Bushmanova Y."/>
            <person name="van der Wel H."/>
            <person name="Katoh-Kurasawa M."/>
            <person name="Dinh C."/>
            <person name="Coutinho P.M."/>
            <person name="Saito T."/>
            <person name="Elias M."/>
            <person name="Schaap P."/>
            <person name="Kay R.R."/>
            <person name="Henrissat B."/>
            <person name="Eichinger L."/>
            <person name="Rivero F."/>
            <person name="Putnam N.H."/>
            <person name="West C.M."/>
            <person name="Loomis W.F."/>
            <person name="Chisholm R.L."/>
            <person name="Shaulsky G."/>
            <person name="Strassmann J.E."/>
            <person name="Queller D.C."/>
            <person name="Kuspa A."/>
            <person name="Grigoriev I.V."/>
        </authorList>
    </citation>
    <scope>NUCLEOTIDE SEQUENCE [LARGE SCALE GENOMIC DNA]</scope>
    <source>
        <strain evidence="5">QSDP1</strain>
    </source>
</reference>
<dbReference type="Proteomes" id="UP000001064">
    <property type="component" value="Unassembled WGS sequence"/>
</dbReference>
<dbReference type="PANTHER" id="PTHR30023">
    <property type="entry name" value="D-ALANYL-D-ALANINE CARBOXYPEPTIDASE"/>
    <property type="match status" value="1"/>
</dbReference>
<dbReference type="MEROPS" id="S13.A01"/>
<dbReference type="InParanoid" id="F0ZXD5"/>
<dbReference type="Pfam" id="PF02113">
    <property type="entry name" value="Peptidase_S13"/>
    <property type="match status" value="1"/>
</dbReference>
<comment type="similarity">
    <text evidence="1">Belongs to the peptidase S13 family.</text>
</comment>
<dbReference type="OrthoDB" id="10253650at2759"/>
<dbReference type="PANTHER" id="PTHR30023:SF0">
    <property type="entry name" value="PENICILLIN-SENSITIVE CARBOXYPEPTIDASE A"/>
    <property type="match status" value="1"/>
</dbReference>
<name>F0ZXD5_DICPU</name>
<evidence type="ECO:0000256" key="2">
    <source>
        <dbReference type="ARBA" id="ARBA00022801"/>
    </source>
</evidence>
<feature type="signal peptide" evidence="3">
    <location>
        <begin position="1"/>
        <end position="16"/>
    </location>
</feature>
<dbReference type="OMA" id="DGTMRKR"/>
<gene>
    <name evidence="4" type="ORF">DICPUDRAFT_6688</name>
</gene>
<dbReference type="GO" id="GO:0030163">
    <property type="term" value="P:protein catabolic process"/>
    <property type="evidence" value="ECO:0007669"/>
    <property type="project" value="EnsemblProtists"/>
</dbReference>
<dbReference type="EMBL" id="GL871256">
    <property type="protein sequence ID" value="EGC31406.1"/>
    <property type="molecule type" value="Genomic_DNA"/>
</dbReference>
<dbReference type="AlphaFoldDB" id="F0ZXD5"/>
<dbReference type="NCBIfam" id="TIGR00666">
    <property type="entry name" value="PBP4"/>
    <property type="match status" value="1"/>
</dbReference>
<feature type="non-terminal residue" evidence="4">
    <location>
        <position position="1"/>
    </location>
</feature>
<dbReference type="GeneID" id="10505824"/>
<evidence type="ECO:0008006" key="6">
    <source>
        <dbReference type="Google" id="ProtNLM"/>
    </source>
</evidence>
<protein>
    <recommendedName>
        <fullName evidence="6">D-alanyl-D-alanine carboxypeptidase/D-alanyl-D-alanine-endopeptidase</fullName>
    </recommendedName>
</protein>
<feature type="non-terminal residue" evidence="4">
    <location>
        <position position="494"/>
    </location>
</feature>
<feature type="chain" id="PRO_5003262036" description="D-alanyl-D-alanine carboxypeptidase/D-alanyl-D-alanine-endopeptidase" evidence="3">
    <location>
        <begin position="17"/>
        <end position="494"/>
    </location>
</feature>
<dbReference type="RefSeq" id="XP_003292076.1">
    <property type="nucleotide sequence ID" value="XM_003292028.1"/>
</dbReference>
<dbReference type="eggNOG" id="ENOG502S3R5">
    <property type="taxonomic scope" value="Eukaryota"/>
</dbReference>
<keyword evidence="2" id="KW-0378">Hydrolase</keyword>
<dbReference type="PRINTS" id="PR00922">
    <property type="entry name" value="DADACBPTASE3"/>
</dbReference>
<sequence length="494" mass="53862">LIFLFLLLNLIKSSFCYSFDGSVSPNDVSSLVENILSNCSSTPSSNCFGTQWGIVIDSYDSSTGEFTNLYSLNELQSFTPASNTKLLTTITIFYTFGEDFKVATPFFTDKPFEPNQDFEYLCVKGMGDPSMTMDQIQDVATFFSKSGSIKNLILDNSFYINANNDPIPPAWEWEDLTSNYGAIPTPLMVNENTMNIFINPSTQVGSKPVVSFQYPGESKYLQVINNIVTGASNSVTSINYQFKIASSSIVLSGNIAANSQAKTVTVPILDPEQYFITVFTEMLAENGLNVGSASIGSCNDTSYDYKPITLYSPPLSSMLNYTLLTSDNLYAETFLRLLGTFNQNTSLPANTPTDARGLQYIQSILGQSLLYTQVDGSGLSRNNFITPKALISAVEGVYTNVGDPQHDYISYLPVSGVSGTLSRRFINTPAQGIVHAKTGSMTGVHSLTGVVLPKGIHNNNQNPIFFSIIGNSSPSQDRNINGIIDEIVILLSQI</sequence>
<accession>F0ZXD5</accession>
<evidence type="ECO:0000256" key="3">
    <source>
        <dbReference type="SAM" id="SignalP"/>
    </source>
</evidence>
<keyword evidence="3" id="KW-0732">Signal</keyword>
<dbReference type="InterPro" id="IPR012338">
    <property type="entry name" value="Beta-lactam/transpept-like"/>
</dbReference>
<dbReference type="STRING" id="5786.F0ZXD5"/>
<dbReference type="Gene3D" id="3.40.710.10">
    <property type="entry name" value="DD-peptidase/beta-lactamase superfamily"/>
    <property type="match status" value="2"/>
</dbReference>
<organism evidence="4 5">
    <name type="scientific">Dictyostelium purpureum</name>
    <name type="common">Slime mold</name>
    <dbReference type="NCBI Taxonomy" id="5786"/>
    <lineage>
        <taxon>Eukaryota</taxon>
        <taxon>Amoebozoa</taxon>
        <taxon>Evosea</taxon>
        <taxon>Eumycetozoa</taxon>
        <taxon>Dictyostelia</taxon>
        <taxon>Dictyosteliales</taxon>
        <taxon>Dictyosteliaceae</taxon>
        <taxon>Dictyostelium</taxon>
    </lineage>
</organism>
<evidence type="ECO:0000313" key="5">
    <source>
        <dbReference type="Proteomes" id="UP000001064"/>
    </source>
</evidence>
<dbReference type="InterPro" id="IPR000667">
    <property type="entry name" value="Peptidase_S13"/>
</dbReference>